<dbReference type="PANTHER" id="PTHR46325">
    <property type="entry name" value="CRIB DOMAIN-CONTAINING PROTEIN RIC8"/>
    <property type="match status" value="1"/>
</dbReference>
<name>A0ABR0WCY8_REHGL</name>
<feature type="compositionally biased region" description="Polar residues" evidence="1">
    <location>
        <begin position="194"/>
        <end position="203"/>
    </location>
</feature>
<accession>A0ABR0WCY8</accession>
<dbReference type="InterPro" id="IPR036936">
    <property type="entry name" value="CRIB_dom_sf"/>
</dbReference>
<keyword evidence="4" id="KW-1185">Reference proteome</keyword>
<dbReference type="CDD" id="cd00132">
    <property type="entry name" value="CRIB"/>
    <property type="match status" value="1"/>
</dbReference>
<dbReference type="Pfam" id="PF00786">
    <property type="entry name" value="PBD"/>
    <property type="match status" value="1"/>
</dbReference>
<dbReference type="InterPro" id="IPR000095">
    <property type="entry name" value="CRIB_dom"/>
</dbReference>
<reference evidence="3 4" key="1">
    <citation type="journal article" date="2021" name="Comput. Struct. Biotechnol. J.">
        <title>De novo genome assembly of the potent medicinal plant Rehmannia glutinosa using nanopore technology.</title>
        <authorList>
            <person name="Ma L."/>
            <person name="Dong C."/>
            <person name="Song C."/>
            <person name="Wang X."/>
            <person name="Zheng X."/>
            <person name="Niu Y."/>
            <person name="Chen S."/>
            <person name="Feng W."/>
        </authorList>
    </citation>
    <scope>NUCLEOTIDE SEQUENCE [LARGE SCALE GENOMIC DNA]</scope>
    <source>
        <strain evidence="3">DH-2019</strain>
    </source>
</reference>
<dbReference type="PANTHER" id="PTHR46325:SF20">
    <property type="entry name" value="CRIB DOMAIN-CONTAINING PROTEIN RIC10"/>
    <property type="match status" value="1"/>
</dbReference>
<dbReference type="SMART" id="SM00285">
    <property type="entry name" value="PBD"/>
    <property type="match status" value="1"/>
</dbReference>
<evidence type="ECO:0000313" key="4">
    <source>
        <dbReference type="Proteomes" id="UP001318860"/>
    </source>
</evidence>
<feature type="region of interest" description="Disordered" evidence="1">
    <location>
        <begin position="38"/>
        <end position="243"/>
    </location>
</feature>
<evidence type="ECO:0000256" key="1">
    <source>
        <dbReference type="SAM" id="MobiDB-lite"/>
    </source>
</evidence>
<proteinExistence type="predicted"/>
<dbReference type="EMBL" id="JABTTQ020000012">
    <property type="protein sequence ID" value="KAK6143959.1"/>
    <property type="molecule type" value="Genomic_DNA"/>
</dbReference>
<feature type="domain" description="CRIB" evidence="2">
    <location>
        <begin position="25"/>
        <end position="38"/>
    </location>
</feature>
<comment type="caution">
    <text evidence="3">The sequence shown here is derived from an EMBL/GenBank/DDBJ whole genome shotgun (WGS) entry which is preliminary data.</text>
</comment>
<evidence type="ECO:0000259" key="2">
    <source>
        <dbReference type="PROSITE" id="PS50108"/>
    </source>
</evidence>
<feature type="compositionally biased region" description="Polar residues" evidence="1">
    <location>
        <begin position="108"/>
        <end position="119"/>
    </location>
</feature>
<protein>
    <recommendedName>
        <fullName evidence="2">CRIB domain-containing protein</fullName>
    </recommendedName>
</protein>
<dbReference type="Gene3D" id="3.90.810.10">
    <property type="entry name" value="CRIB domain"/>
    <property type="match status" value="1"/>
</dbReference>
<sequence>MKGLLKGLRYISQIFDEEKDQEMQIGFPTDVKHVAHIGWDGPTVDSPSWMKEFNSSTGFQSAPLGPPPPTNSRDGSEIKWVSEDSKRGQKATSSPGRDLPELPKSARRQSSTATDTNNDSPRKKDSYTKSRQSIKNQPKENSSDGGAKSGQPPLESTSSPPRNLPDIPRRSRRKKSKESDSSGGSTRSRSRSKCATSNGTESVYSDPGPGPDTSTMAIKPRSRLSPVPSLDDEENEIRGVSKE</sequence>
<dbReference type="PROSITE" id="PS50108">
    <property type="entry name" value="CRIB"/>
    <property type="match status" value="1"/>
</dbReference>
<evidence type="ECO:0000313" key="3">
    <source>
        <dbReference type="EMBL" id="KAK6143959.1"/>
    </source>
</evidence>
<gene>
    <name evidence="3" type="ORF">DH2020_020779</name>
</gene>
<feature type="compositionally biased region" description="Basic and acidic residues" evidence="1">
    <location>
        <begin position="74"/>
        <end position="87"/>
    </location>
</feature>
<dbReference type="Proteomes" id="UP001318860">
    <property type="component" value="Unassembled WGS sequence"/>
</dbReference>
<organism evidence="3 4">
    <name type="scientific">Rehmannia glutinosa</name>
    <name type="common">Chinese foxglove</name>
    <dbReference type="NCBI Taxonomy" id="99300"/>
    <lineage>
        <taxon>Eukaryota</taxon>
        <taxon>Viridiplantae</taxon>
        <taxon>Streptophyta</taxon>
        <taxon>Embryophyta</taxon>
        <taxon>Tracheophyta</taxon>
        <taxon>Spermatophyta</taxon>
        <taxon>Magnoliopsida</taxon>
        <taxon>eudicotyledons</taxon>
        <taxon>Gunneridae</taxon>
        <taxon>Pentapetalae</taxon>
        <taxon>asterids</taxon>
        <taxon>lamiids</taxon>
        <taxon>Lamiales</taxon>
        <taxon>Orobanchaceae</taxon>
        <taxon>Rehmannieae</taxon>
        <taxon>Rehmannia</taxon>
    </lineage>
</organism>